<reference evidence="2 3" key="1">
    <citation type="journal article" date="2010" name="Stand. Genomic Sci.">
        <title>Complete genome sequence of Geodermatophilus obscurus type strain (G-20).</title>
        <authorList>
            <person name="Ivanova N."/>
            <person name="Sikorski J."/>
            <person name="Jando M."/>
            <person name="Munk C."/>
            <person name="Lapidus A."/>
            <person name="Glavina Del Rio T."/>
            <person name="Copeland A."/>
            <person name="Tice H."/>
            <person name="Cheng J.-F."/>
            <person name="Lucas S."/>
            <person name="Chen F."/>
            <person name="Nolan M."/>
            <person name="Bruce D."/>
            <person name="Goodwin L."/>
            <person name="Pitluck S."/>
            <person name="Mavromatis K."/>
            <person name="Mikhailova N."/>
            <person name="Pati A."/>
            <person name="Chen A."/>
            <person name="Palaniappan K."/>
            <person name="Land M."/>
            <person name="Hauser L."/>
            <person name="Chang Y.-J."/>
            <person name="Jeffries C.D."/>
            <person name="Meincke L."/>
            <person name="Brettin T."/>
            <person name="Detter J.C."/>
            <person name="Detter J.C."/>
            <person name="Rohde M."/>
            <person name="Goeker M."/>
            <person name="Bristow J."/>
            <person name="Eisen J.A."/>
            <person name="Markowitz V."/>
            <person name="Hugenholtz P."/>
            <person name="Kyrpides N.C."/>
            <person name="Klenk H.-P."/>
        </authorList>
    </citation>
    <scope>NUCLEOTIDE SEQUENCE [LARGE SCALE GENOMIC DNA]</scope>
    <source>
        <strain evidence="3">ATCC 25078 / DSM 43160 / JCM 3152 / KCC A-0152 / KCTC 9177 / NBRC 13315 / NRRL B-3577 / G-20</strain>
    </source>
</reference>
<dbReference type="InterPro" id="IPR029044">
    <property type="entry name" value="Nucleotide-diphossugar_trans"/>
</dbReference>
<dbReference type="SUPFAM" id="SSF53448">
    <property type="entry name" value="Nucleotide-diphospho-sugar transferases"/>
    <property type="match status" value="1"/>
</dbReference>
<dbReference type="PANTHER" id="PTHR43685">
    <property type="entry name" value="GLYCOSYLTRANSFERASE"/>
    <property type="match status" value="1"/>
</dbReference>
<dbReference type="eggNOG" id="COG1215">
    <property type="taxonomic scope" value="Bacteria"/>
</dbReference>
<protein>
    <submittedName>
        <fullName evidence="2">Glycosyl transferase family 2</fullName>
    </submittedName>
</protein>
<evidence type="ECO:0000313" key="3">
    <source>
        <dbReference type="Proteomes" id="UP000001382"/>
    </source>
</evidence>
<dbReference type="RefSeq" id="WP_012946642.1">
    <property type="nucleotide sequence ID" value="NC_013757.1"/>
</dbReference>
<dbReference type="KEGG" id="gob:Gobs_0416"/>
<keyword evidence="2" id="KW-0808">Transferase</keyword>
<dbReference type="STRING" id="526225.Gobs_0416"/>
<dbReference type="AlphaFoldDB" id="D2S590"/>
<dbReference type="GO" id="GO:0016740">
    <property type="term" value="F:transferase activity"/>
    <property type="evidence" value="ECO:0007669"/>
    <property type="project" value="UniProtKB-KW"/>
</dbReference>
<dbReference type="Proteomes" id="UP000001382">
    <property type="component" value="Chromosome"/>
</dbReference>
<dbReference type="OrthoDB" id="9802649at2"/>
<dbReference type="EMBL" id="CP001867">
    <property type="protein sequence ID" value="ADB73201.1"/>
    <property type="molecule type" value="Genomic_DNA"/>
</dbReference>
<evidence type="ECO:0000259" key="1">
    <source>
        <dbReference type="Pfam" id="PF00535"/>
    </source>
</evidence>
<dbReference type="HOGENOM" id="CLU_025996_0_7_11"/>
<dbReference type="Pfam" id="PF00535">
    <property type="entry name" value="Glycos_transf_2"/>
    <property type="match status" value="1"/>
</dbReference>
<feature type="domain" description="Glycosyltransferase 2-like" evidence="1">
    <location>
        <begin position="10"/>
        <end position="172"/>
    </location>
</feature>
<dbReference type="InterPro" id="IPR001173">
    <property type="entry name" value="Glyco_trans_2-like"/>
</dbReference>
<reference evidence="3" key="2">
    <citation type="submission" date="2010-01" db="EMBL/GenBank/DDBJ databases">
        <title>The complete genome of Geodermatophilus obscurus DSM 43160.</title>
        <authorList>
            <consortium name="US DOE Joint Genome Institute (JGI-PGF)"/>
            <person name="Lucas S."/>
            <person name="Copeland A."/>
            <person name="Lapidus A."/>
            <person name="Glavina del Rio T."/>
            <person name="Dalin E."/>
            <person name="Tice H."/>
            <person name="Bruce D."/>
            <person name="Goodwin L."/>
            <person name="Pitluck S."/>
            <person name="Kyrpides N."/>
            <person name="Mavromatis K."/>
            <person name="Ivanova N."/>
            <person name="Munk A.C."/>
            <person name="Brettin T."/>
            <person name="Detter J.C."/>
            <person name="Han C."/>
            <person name="Larimer F."/>
            <person name="Land M."/>
            <person name="Hauser L."/>
            <person name="Markowitz V."/>
            <person name="Cheng J.-F."/>
            <person name="Hugenholtz P."/>
            <person name="Woyke T."/>
            <person name="Wu D."/>
            <person name="Jando M."/>
            <person name="Schneider S."/>
            <person name="Klenk H.-P."/>
            <person name="Eisen J.A."/>
        </authorList>
    </citation>
    <scope>NUCLEOTIDE SEQUENCE [LARGE SCALE GENOMIC DNA]</scope>
    <source>
        <strain evidence="3">ATCC 25078 / DSM 43160 / JCM 3152 / KCC A-0152 / KCTC 9177 / NBRC 13315 / NRRL B-3577 / G-20</strain>
    </source>
</reference>
<name>D2S590_GEOOG</name>
<dbReference type="CAZy" id="GT2">
    <property type="family name" value="Glycosyltransferase Family 2"/>
</dbReference>
<dbReference type="PANTHER" id="PTHR43685:SF11">
    <property type="entry name" value="GLYCOSYLTRANSFERASE TAGX-RELATED"/>
    <property type="match status" value="1"/>
</dbReference>
<accession>D2S590</accession>
<dbReference type="Gene3D" id="3.90.550.10">
    <property type="entry name" value="Spore Coat Polysaccharide Biosynthesis Protein SpsA, Chain A"/>
    <property type="match status" value="1"/>
</dbReference>
<sequence>MQERTLQRISVVIANHNYGRYVGQAIDSALTLDWDDVEVIVVDDGSTDDSREVIARYEDRITILYQDNATQRVARNRGYELSTGDVVIHLDSDDVLFPSVGRELARVWHEGISKVQFQMLRIDEHGRSLGSVFPRYSRESTPQEIRAWADSTTAYPTPPGSGNAYSRAFLDRIFPLDDSCGPATDSACLAVAPFLGDVVTVAKPLVGYRVHGSNTSDLLADPEKFPRAVERARQRYEYANRVRGDMADGRALRRSRPLLELRIASYRLCPDDRPLAGESFRRLLWDTLRSPAHPGPESIPKRVQVLVWSLLTLLAPDGTARRLVRVRFRRDRRPLRLAAGGR</sequence>
<gene>
    <name evidence="2" type="ordered locus">Gobs_0416</name>
</gene>
<organism evidence="2 3">
    <name type="scientific">Geodermatophilus obscurus (strain ATCC 25078 / DSM 43160 / JCM 3152 / CCUG 61914 / KCC A-0152 / KCTC 9177 / NBRC 13315 / NRRL B-3577 / G-20)</name>
    <dbReference type="NCBI Taxonomy" id="526225"/>
    <lineage>
        <taxon>Bacteria</taxon>
        <taxon>Bacillati</taxon>
        <taxon>Actinomycetota</taxon>
        <taxon>Actinomycetes</taxon>
        <taxon>Geodermatophilales</taxon>
        <taxon>Geodermatophilaceae</taxon>
        <taxon>Geodermatophilus</taxon>
    </lineage>
</organism>
<evidence type="ECO:0000313" key="2">
    <source>
        <dbReference type="EMBL" id="ADB73201.1"/>
    </source>
</evidence>
<keyword evidence="3" id="KW-1185">Reference proteome</keyword>
<dbReference type="InterPro" id="IPR050834">
    <property type="entry name" value="Glycosyltransf_2"/>
</dbReference>
<proteinExistence type="predicted"/>